<evidence type="ECO:0000313" key="2">
    <source>
        <dbReference type="EMBL" id="KAJ7369288.1"/>
    </source>
</evidence>
<gene>
    <name evidence="2" type="ORF">OS493_040012</name>
</gene>
<sequence>MGVARQLENTPVDDSKPFQPCVIDDCGEVLPGEDDGILVDDGNRRHAARLAKRTPGLDFSKTDEVLVAAEKLKSVGNEQFKAQNYEVAQKKYSKTLRYLNHEDSGDSDSDEDDKIKNKRKKRSMKKK</sequence>
<comment type="caution">
    <text evidence="2">The sequence shown here is derived from an EMBL/GenBank/DDBJ whole genome shotgun (WGS) entry which is preliminary data.</text>
</comment>
<feature type="compositionally biased region" description="Basic residues" evidence="1">
    <location>
        <begin position="116"/>
        <end position="127"/>
    </location>
</feature>
<accession>A0A9W9YTR9</accession>
<reference evidence="2" key="1">
    <citation type="submission" date="2023-01" db="EMBL/GenBank/DDBJ databases">
        <title>Genome assembly of the deep-sea coral Lophelia pertusa.</title>
        <authorList>
            <person name="Herrera S."/>
            <person name="Cordes E."/>
        </authorList>
    </citation>
    <scope>NUCLEOTIDE SEQUENCE</scope>
    <source>
        <strain evidence="2">USNM1676648</strain>
        <tissue evidence="2">Polyp</tissue>
    </source>
</reference>
<name>A0A9W9YTR9_9CNID</name>
<evidence type="ECO:0000256" key="1">
    <source>
        <dbReference type="SAM" id="MobiDB-lite"/>
    </source>
</evidence>
<keyword evidence="3" id="KW-1185">Reference proteome</keyword>
<dbReference type="OrthoDB" id="9678749at2759"/>
<dbReference type="EMBL" id="MU827099">
    <property type="protein sequence ID" value="KAJ7369288.1"/>
    <property type="molecule type" value="Genomic_DNA"/>
</dbReference>
<proteinExistence type="predicted"/>
<evidence type="ECO:0000313" key="3">
    <source>
        <dbReference type="Proteomes" id="UP001163046"/>
    </source>
</evidence>
<dbReference type="Proteomes" id="UP001163046">
    <property type="component" value="Unassembled WGS sequence"/>
</dbReference>
<organism evidence="2 3">
    <name type="scientific">Desmophyllum pertusum</name>
    <dbReference type="NCBI Taxonomy" id="174260"/>
    <lineage>
        <taxon>Eukaryota</taxon>
        <taxon>Metazoa</taxon>
        <taxon>Cnidaria</taxon>
        <taxon>Anthozoa</taxon>
        <taxon>Hexacorallia</taxon>
        <taxon>Scleractinia</taxon>
        <taxon>Caryophylliina</taxon>
        <taxon>Caryophylliidae</taxon>
        <taxon>Desmophyllum</taxon>
    </lineage>
</organism>
<dbReference type="Gene3D" id="1.10.150.160">
    <property type="match status" value="1"/>
</dbReference>
<protein>
    <submittedName>
        <fullName evidence="2">Uncharacterized protein</fullName>
    </submittedName>
</protein>
<feature type="region of interest" description="Disordered" evidence="1">
    <location>
        <begin position="100"/>
        <end position="127"/>
    </location>
</feature>
<dbReference type="AlphaFoldDB" id="A0A9W9YTR9"/>